<dbReference type="Gramene" id="Pp3c16_9750V3.1">
    <property type="protein sequence ID" value="Pp3c16_9750V3.1"/>
    <property type="gene ID" value="Pp3c16_9750"/>
</dbReference>
<dbReference type="Proteomes" id="UP000006727">
    <property type="component" value="Chromosome 16"/>
</dbReference>
<protein>
    <recommendedName>
        <fullName evidence="1">Peptidase M41 domain-containing protein</fullName>
    </recommendedName>
</protein>
<feature type="domain" description="Peptidase M41" evidence="1">
    <location>
        <begin position="13"/>
        <end position="76"/>
    </location>
</feature>
<dbReference type="STRING" id="3218.A0A2K1J7V7"/>
<dbReference type="GO" id="GO:0004176">
    <property type="term" value="F:ATP-dependent peptidase activity"/>
    <property type="evidence" value="ECO:0007669"/>
    <property type="project" value="InterPro"/>
</dbReference>
<dbReference type="GO" id="GO:0006508">
    <property type="term" value="P:proteolysis"/>
    <property type="evidence" value="ECO:0007669"/>
    <property type="project" value="InterPro"/>
</dbReference>
<dbReference type="GO" id="GO:0005524">
    <property type="term" value="F:ATP binding"/>
    <property type="evidence" value="ECO:0007669"/>
    <property type="project" value="InterPro"/>
</dbReference>
<dbReference type="GO" id="GO:0004222">
    <property type="term" value="F:metalloendopeptidase activity"/>
    <property type="evidence" value="ECO:0007669"/>
    <property type="project" value="InterPro"/>
</dbReference>
<evidence type="ECO:0000313" key="3">
    <source>
        <dbReference type="EnsemblPlants" id="Pp3c16_9750V3.1"/>
    </source>
</evidence>
<name>A0A2K1J7V7_PHYPA</name>
<dbReference type="AlphaFoldDB" id="A0A2K1J7V7"/>
<reference evidence="2 4" key="1">
    <citation type="journal article" date="2008" name="Science">
        <title>The Physcomitrella genome reveals evolutionary insights into the conquest of land by plants.</title>
        <authorList>
            <person name="Rensing S."/>
            <person name="Lang D."/>
            <person name="Zimmer A."/>
            <person name="Terry A."/>
            <person name="Salamov A."/>
            <person name="Shapiro H."/>
            <person name="Nishiyama T."/>
            <person name="Perroud P.-F."/>
            <person name="Lindquist E."/>
            <person name="Kamisugi Y."/>
            <person name="Tanahashi T."/>
            <person name="Sakakibara K."/>
            <person name="Fujita T."/>
            <person name="Oishi K."/>
            <person name="Shin-I T."/>
            <person name="Kuroki Y."/>
            <person name="Toyoda A."/>
            <person name="Suzuki Y."/>
            <person name="Hashimoto A."/>
            <person name="Yamaguchi K."/>
            <person name="Sugano A."/>
            <person name="Kohara Y."/>
            <person name="Fujiyama A."/>
            <person name="Anterola A."/>
            <person name="Aoki S."/>
            <person name="Ashton N."/>
            <person name="Barbazuk W.B."/>
            <person name="Barker E."/>
            <person name="Bennetzen J."/>
            <person name="Bezanilla M."/>
            <person name="Blankenship R."/>
            <person name="Cho S.H."/>
            <person name="Dutcher S."/>
            <person name="Estelle M."/>
            <person name="Fawcett J.A."/>
            <person name="Gundlach H."/>
            <person name="Hanada K."/>
            <person name="Heyl A."/>
            <person name="Hicks K.A."/>
            <person name="Hugh J."/>
            <person name="Lohr M."/>
            <person name="Mayer K."/>
            <person name="Melkozernov A."/>
            <person name="Murata T."/>
            <person name="Nelson D."/>
            <person name="Pils B."/>
            <person name="Prigge M."/>
            <person name="Reiss B."/>
            <person name="Renner T."/>
            <person name="Rombauts S."/>
            <person name="Rushton P."/>
            <person name="Sanderfoot A."/>
            <person name="Schween G."/>
            <person name="Shiu S.-H."/>
            <person name="Stueber K."/>
            <person name="Theodoulou F.L."/>
            <person name="Tu H."/>
            <person name="Van de Peer Y."/>
            <person name="Verrier P.J."/>
            <person name="Waters E."/>
            <person name="Wood A."/>
            <person name="Yang L."/>
            <person name="Cove D."/>
            <person name="Cuming A."/>
            <person name="Hasebe M."/>
            <person name="Lucas S."/>
            <person name="Mishler D.B."/>
            <person name="Reski R."/>
            <person name="Grigoriev I."/>
            <person name="Quatrano R.S."/>
            <person name="Boore J.L."/>
        </authorList>
    </citation>
    <scope>NUCLEOTIDE SEQUENCE [LARGE SCALE GENOMIC DNA]</scope>
    <source>
        <strain evidence="3 4">cv. Gransden 2004</strain>
    </source>
</reference>
<keyword evidence="4" id="KW-1185">Reference proteome</keyword>
<dbReference type="EnsemblPlants" id="Pp3c16_9750V3.1">
    <property type="protein sequence ID" value="Pp3c16_9750V3.1"/>
    <property type="gene ID" value="Pp3c16_9750"/>
</dbReference>
<dbReference type="InterPro" id="IPR037219">
    <property type="entry name" value="Peptidase_M41-like"/>
</dbReference>
<proteinExistence type="predicted"/>
<dbReference type="SUPFAM" id="SSF140990">
    <property type="entry name" value="FtsH protease domain-like"/>
    <property type="match status" value="1"/>
</dbReference>
<dbReference type="Pfam" id="PF01434">
    <property type="entry name" value="Peptidase_M41"/>
    <property type="match status" value="1"/>
</dbReference>
<sequence>MNYVSEVQGLLADHHEKIYALVVSFPAAASPVHNTTLIPKVIALGKVTQMSDKGETNSSHKQMLADLDVRMGGRVSD</sequence>
<accession>A0A2K1J7V7</accession>
<gene>
    <name evidence="2" type="ORF">PHYPA_020729</name>
</gene>
<organism evidence="2">
    <name type="scientific">Physcomitrium patens</name>
    <name type="common">Spreading-leaved earth moss</name>
    <name type="synonym">Physcomitrella patens</name>
    <dbReference type="NCBI Taxonomy" id="3218"/>
    <lineage>
        <taxon>Eukaryota</taxon>
        <taxon>Viridiplantae</taxon>
        <taxon>Streptophyta</taxon>
        <taxon>Embryophyta</taxon>
        <taxon>Bryophyta</taxon>
        <taxon>Bryophytina</taxon>
        <taxon>Bryopsida</taxon>
        <taxon>Funariidae</taxon>
        <taxon>Funariales</taxon>
        <taxon>Funariaceae</taxon>
        <taxon>Physcomitrium</taxon>
    </lineage>
</organism>
<dbReference type="InterPro" id="IPR000642">
    <property type="entry name" value="Peptidase_M41"/>
</dbReference>
<dbReference type="EMBL" id="ABEU02000016">
    <property type="protein sequence ID" value="PNR37620.1"/>
    <property type="molecule type" value="Genomic_DNA"/>
</dbReference>
<dbReference type="Gene3D" id="1.20.58.760">
    <property type="entry name" value="Peptidase M41"/>
    <property type="match status" value="1"/>
</dbReference>
<dbReference type="InParanoid" id="A0A2K1J7V7"/>
<reference evidence="3" key="3">
    <citation type="submission" date="2020-12" db="UniProtKB">
        <authorList>
            <consortium name="EnsemblPlants"/>
        </authorList>
    </citation>
    <scope>IDENTIFICATION</scope>
</reference>
<evidence type="ECO:0000313" key="4">
    <source>
        <dbReference type="Proteomes" id="UP000006727"/>
    </source>
</evidence>
<evidence type="ECO:0000259" key="1">
    <source>
        <dbReference type="Pfam" id="PF01434"/>
    </source>
</evidence>
<evidence type="ECO:0000313" key="2">
    <source>
        <dbReference type="EMBL" id="PNR37620.1"/>
    </source>
</evidence>
<reference evidence="2 4" key="2">
    <citation type="journal article" date="2018" name="Plant J.">
        <title>The Physcomitrella patens chromosome-scale assembly reveals moss genome structure and evolution.</title>
        <authorList>
            <person name="Lang D."/>
            <person name="Ullrich K.K."/>
            <person name="Murat F."/>
            <person name="Fuchs J."/>
            <person name="Jenkins J."/>
            <person name="Haas F.B."/>
            <person name="Piednoel M."/>
            <person name="Gundlach H."/>
            <person name="Van Bel M."/>
            <person name="Meyberg R."/>
            <person name="Vives C."/>
            <person name="Morata J."/>
            <person name="Symeonidi A."/>
            <person name="Hiss M."/>
            <person name="Muchero W."/>
            <person name="Kamisugi Y."/>
            <person name="Saleh O."/>
            <person name="Blanc G."/>
            <person name="Decker E.L."/>
            <person name="van Gessel N."/>
            <person name="Grimwood J."/>
            <person name="Hayes R.D."/>
            <person name="Graham S.W."/>
            <person name="Gunter L.E."/>
            <person name="McDaniel S.F."/>
            <person name="Hoernstein S.N.W."/>
            <person name="Larsson A."/>
            <person name="Li F.W."/>
            <person name="Perroud P.F."/>
            <person name="Phillips J."/>
            <person name="Ranjan P."/>
            <person name="Rokshar D.S."/>
            <person name="Rothfels C.J."/>
            <person name="Schneider L."/>
            <person name="Shu S."/>
            <person name="Stevenson D.W."/>
            <person name="Thummler F."/>
            <person name="Tillich M."/>
            <person name="Villarreal Aguilar J.C."/>
            <person name="Widiez T."/>
            <person name="Wong G.K."/>
            <person name="Wymore A."/>
            <person name="Zhang Y."/>
            <person name="Zimmer A.D."/>
            <person name="Quatrano R.S."/>
            <person name="Mayer K.F.X."/>
            <person name="Goodstein D."/>
            <person name="Casacuberta J.M."/>
            <person name="Vandepoele K."/>
            <person name="Reski R."/>
            <person name="Cuming A.C."/>
            <person name="Tuskan G.A."/>
            <person name="Maumus F."/>
            <person name="Salse J."/>
            <person name="Schmutz J."/>
            <person name="Rensing S.A."/>
        </authorList>
    </citation>
    <scope>NUCLEOTIDE SEQUENCE [LARGE SCALE GENOMIC DNA]</scope>
    <source>
        <strain evidence="3 4">cv. Gransden 2004</strain>
    </source>
</reference>